<keyword evidence="3" id="KW-1185">Reference proteome</keyword>
<accession>A0AA41QMN6</accession>
<gene>
    <name evidence="2" type="ORF">ML536_07260</name>
</gene>
<name>A0AA41QMN6_9HYPH</name>
<proteinExistence type="predicted"/>
<dbReference type="Proteomes" id="UP001156140">
    <property type="component" value="Unassembled WGS sequence"/>
</dbReference>
<evidence type="ECO:0000313" key="3">
    <source>
        <dbReference type="Proteomes" id="UP001156140"/>
    </source>
</evidence>
<dbReference type="InterPro" id="IPR050508">
    <property type="entry name" value="Methyltransf_Superfamily"/>
</dbReference>
<dbReference type="InterPro" id="IPR029063">
    <property type="entry name" value="SAM-dependent_MTases_sf"/>
</dbReference>
<dbReference type="SUPFAM" id="SSF53335">
    <property type="entry name" value="S-adenosyl-L-methionine-dependent methyltransferases"/>
    <property type="match status" value="1"/>
</dbReference>
<feature type="domain" description="Methyltransferase type 11" evidence="1">
    <location>
        <begin position="51"/>
        <end position="149"/>
    </location>
</feature>
<dbReference type="InterPro" id="IPR013216">
    <property type="entry name" value="Methyltransf_11"/>
</dbReference>
<dbReference type="Pfam" id="PF08241">
    <property type="entry name" value="Methyltransf_11"/>
    <property type="match status" value="1"/>
</dbReference>
<dbReference type="CDD" id="cd02440">
    <property type="entry name" value="AdoMet_MTases"/>
    <property type="match status" value="1"/>
</dbReference>
<dbReference type="Gene3D" id="3.40.50.150">
    <property type="entry name" value="Vaccinia Virus protein VP39"/>
    <property type="match status" value="1"/>
</dbReference>
<dbReference type="GO" id="GO:0008757">
    <property type="term" value="F:S-adenosylmethionine-dependent methyltransferase activity"/>
    <property type="evidence" value="ECO:0007669"/>
    <property type="project" value="InterPro"/>
</dbReference>
<dbReference type="PANTHER" id="PTHR42912">
    <property type="entry name" value="METHYLTRANSFERASE"/>
    <property type="match status" value="1"/>
</dbReference>
<sequence>MGSISETGRQYANSEKLAARARLNGKYTIAEMGWFQWVAKHLPLKPGDNVLDIGCGPGWFWQDVVPDMPAGLHLTLADASDGMVREAEERCKDLPLASFTARQADASAMPFADGSFDVVLAMHMLYHVPNPGRAIAEMFRVLRPGGTLAVTTNGKLNMRELYALTTVFGSSEFDPAGLAFGFDEAQDLLGAQFGNVRLEHYPSRLRITEPEDVFLALTSYPPGDGADDAALQAFRGRIDAAFAAGGGILESEKETGVFLSTKAG</sequence>
<organism evidence="2 3">
    <name type="scientific">Paradevosia shaoguanensis</name>
    <dbReference type="NCBI Taxonomy" id="1335043"/>
    <lineage>
        <taxon>Bacteria</taxon>
        <taxon>Pseudomonadati</taxon>
        <taxon>Pseudomonadota</taxon>
        <taxon>Alphaproteobacteria</taxon>
        <taxon>Hyphomicrobiales</taxon>
        <taxon>Devosiaceae</taxon>
        <taxon>Paradevosia</taxon>
    </lineage>
</organism>
<keyword evidence="2" id="KW-0489">Methyltransferase</keyword>
<dbReference type="RefSeq" id="WP_281735432.1">
    <property type="nucleotide sequence ID" value="NZ_JAKETQ010000001.1"/>
</dbReference>
<evidence type="ECO:0000313" key="2">
    <source>
        <dbReference type="EMBL" id="MCI0126624.1"/>
    </source>
</evidence>
<protein>
    <submittedName>
        <fullName evidence="2">Class I SAM-dependent methyltransferase</fullName>
    </submittedName>
</protein>
<dbReference type="GO" id="GO:0032259">
    <property type="term" value="P:methylation"/>
    <property type="evidence" value="ECO:0007669"/>
    <property type="project" value="UniProtKB-KW"/>
</dbReference>
<dbReference type="EMBL" id="JALAZD010000001">
    <property type="protein sequence ID" value="MCI0126624.1"/>
    <property type="molecule type" value="Genomic_DNA"/>
</dbReference>
<reference evidence="2" key="1">
    <citation type="submission" date="2022-03" db="EMBL/GenBank/DDBJ databases">
        <title>The complete genome sequence of a Methyloterrigena soli.</title>
        <authorList>
            <person name="Zi Z."/>
        </authorList>
    </citation>
    <scope>NUCLEOTIDE SEQUENCE</scope>
    <source>
        <strain evidence="2">M48</strain>
    </source>
</reference>
<comment type="caution">
    <text evidence="2">The sequence shown here is derived from an EMBL/GenBank/DDBJ whole genome shotgun (WGS) entry which is preliminary data.</text>
</comment>
<keyword evidence="2" id="KW-0808">Transferase</keyword>
<dbReference type="AlphaFoldDB" id="A0AA41QMN6"/>
<evidence type="ECO:0000259" key="1">
    <source>
        <dbReference type="Pfam" id="PF08241"/>
    </source>
</evidence>